<keyword evidence="4" id="KW-1185">Reference proteome</keyword>
<dbReference type="Gene3D" id="3.30.460.10">
    <property type="entry name" value="Beta Polymerase, domain 2"/>
    <property type="match status" value="1"/>
</dbReference>
<accession>A0A1Z4JFP6</accession>
<organism evidence="3 4">
    <name type="scientific">Leptolyngbya boryana NIES-2135</name>
    <dbReference type="NCBI Taxonomy" id="1973484"/>
    <lineage>
        <taxon>Bacteria</taxon>
        <taxon>Bacillati</taxon>
        <taxon>Cyanobacteriota</taxon>
        <taxon>Cyanophyceae</taxon>
        <taxon>Leptolyngbyales</taxon>
        <taxon>Leptolyngbyaceae</taxon>
        <taxon>Leptolyngbya group</taxon>
        <taxon>Leptolyngbya</taxon>
    </lineage>
</organism>
<dbReference type="GO" id="GO:0017148">
    <property type="term" value="P:negative regulation of translation"/>
    <property type="evidence" value="ECO:0007669"/>
    <property type="project" value="UniProtKB-UniRule"/>
</dbReference>
<proteinExistence type="inferred from homology"/>
<dbReference type="GO" id="GO:0043023">
    <property type="term" value="F:ribosomal large subunit binding"/>
    <property type="evidence" value="ECO:0007669"/>
    <property type="project" value="TreeGrafter"/>
</dbReference>
<dbReference type="GO" id="GO:0090071">
    <property type="term" value="P:negative regulation of ribosome biogenesis"/>
    <property type="evidence" value="ECO:0007669"/>
    <property type="project" value="UniProtKB-UniRule"/>
</dbReference>
<dbReference type="PANTHER" id="PTHR21043">
    <property type="entry name" value="IOJAP SUPERFAMILY ORTHOLOG"/>
    <property type="match status" value="1"/>
</dbReference>
<comment type="subcellular location">
    <subcellularLocation>
        <location evidence="2">Cytoplasm</location>
    </subcellularLocation>
</comment>
<protein>
    <recommendedName>
        <fullName evidence="2">Ribosomal silencing factor RsfS</fullName>
    </recommendedName>
</protein>
<dbReference type="AlphaFoldDB" id="A0A1Z4JFP6"/>
<name>A0A1Z4JFP6_LEPBY</name>
<dbReference type="GO" id="GO:0042256">
    <property type="term" value="P:cytosolic ribosome assembly"/>
    <property type="evidence" value="ECO:0007669"/>
    <property type="project" value="UniProtKB-UniRule"/>
</dbReference>
<keyword evidence="2" id="KW-0963">Cytoplasm</keyword>
<evidence type="ECO:0000256" key="1">
    <source>
        <dbReference type="ARBA" id="ARBA00010574"/>
    </source>
</evidence>
<gene>
    <name evidence="2" type="primary">rsfS</name>
    <name evidence="3" type="ORF">NIES2135_22960</name>
</gene>
<comment type="similarity">
    <text evidence="1 2">Belongs to the Iojap/RsfS family.</text>
</comment>
<dbReference type="NCBIfam" id="TIGR00090">
    <property type="entry name" value="rsfS_iojap_ybeB"/>
    <property type="match status" value="1"/>
</dbReference>
<dbReference type="InterPro" id="IPR004394">
    <property type="entry name" value="Iojap/RsfS/C7orf30"/>
</dbReference>
<dbReference type="GO" id="GO:0005737">
    <property type="term" value="C:cytoplasm"/>
    <property type="evidence" value="ECO:0007669"/>
    <property type="project" value="UniProtKB-SubCell"/>
</dbReference>
<evidence type="ECO:0000256" key="2">
    <source>
        <dbReference type="HAMAP-Rule" id="MF_01477"/>
    </source>
</evidence>
<keyword evidence="2" id="KW-0678">Repressor</keyword>
<evidence type="ECO:0000313" key="4">
    <source>
        <dbReference type="Proteomes" id="UP000217895"/>
    </source>
</evidence>
<dbReference type="Pfam" id="PF02410">
    <property type="entry name" value="RsfS"/>
    <property type="match status" value="1"/>
</dbReference>
<keyword evidence="2" id="KW-0810">Translation regulation</keyword>
<dbReference type="EMBL" id="AP018203">
    <property type="protein sequence ID" value="BAY55473.1"/>
    <property type="molecule type" value="Genomic_DNA"/>
</dbReference>
<dbReference type="InterPro" id="IPR043519">
    <property type="entry name" value="NT_sf"/>
</dbReference>
<dbReference type="Proteomes" id="UP000217895">
    <property type="component" value="Chromosome"/>
</dbReference>
<reference evidence="3 4" key="1">
    <citation type="submission" date="2017-06" db="EMBL/GenBank/DDBJ databases">
        <title>Genome sequencing of cyanobaciteial culture collection at National Institute for Environmental Studies (NIES).</title>
        <authorList>
            <person name="Hirose Y."/>
            <person name="Shimura Y."/>
            <person name="Fujisawa T."/>
            <person name="Nakamura Y."/>
            <person name="Kawachi M."/>
        </authorList>
    </citation>
    <scope>NUCLEOTIDE SEQUENCE [LARGE SCALE GENOMIC DNA]</scope>
    <source>
        <strain evidence="3 4">NIES-2135</strain>
    </source>
</reference>
<sequence>MTELSNQQTLSLNTTLDDRSDRMAQLVATAADERKGSDIVLLKVGDVSVLADYFVVVTGYSKVQVRAIARSIEDKLEEEMGRKPIRSEGFSDGTWIIEDYGDVIVHVMMPQEREFYGLESFWGHAPRVPFGTL</sequence>
<dbReference type="SUPFAM" id="SSF81301">
    <property type="entry name" value="Nucleotidyltransferase"/>
    <property type="match status" value="1"/>
</dbReference>
<evidence type="ECO:0000313" key="3">
    <source>
        <dbReference type="EMBL" id="BAY55473.1"/>
    </source>
</evidence>
<comment type="function">
    <text evidence="2">Functions as a ribosomal silencing factor. Interacts with ribosomal protein uL14 (rplN), blocking formation of intersubunit bridge B8. Prevents association of the 30S and 50S ribosomal subunits and the formation of functional ribosomes, thus repressing translation.</text>
</comment>
<dbReference type="PANTHER" id="PTHR21043:SF0">
    <property type="entry name" value="MITOCHONDRIAL ASSEMBLY OF RIBOSOMAL LARGE SUBUNIT PROTEIN 1"/>
    <property type="match status" value="1"/>
</dbReference>
<comment type="subunit">
    <text evidence="2">Interacts with ribosomal protein uL14 (rplN).</text>
</comment>
<dbReference type="HAMAP" id="MF_01477">
    <property type="entry name" value="Iojap_RsfS"/>
    <property type="match status" value="1"/>
</dbReference>